<organism evidence="2 3">
    <name type="scientific">Symbiodinium microadriaticum</name>
    <name type="common">Dinoflagellate</name>
    <name type="synonym">Zooxanthella microadriatica</name>
    <dbReference type="NCBI Taxonomy" id="2951"/>
    <lineage>
        <taxon>Eukaryota</taxon>
        <taxon>Sar</taxon>
        <taxon>Alveolata</taxon>
        <taxon>Dinophyceae</taxon>
        <taxon>Suessiales</taxon>
        <taxon>Symbiodiniaceae</taxon>
        <taxon>Symbiodinium</taxon>
    </lineage>
</organism>
<gene>
    <name evidence="2" type="ORF">AK812_SmicGene40966</name>
</gene>
<dbReference type="EMBL" id="LSRX01001559">
    <property type="protein sequence ID" value="OLP78816.1"/>
    <property type="molecule type" value="Genomic_DNA"/>
</dbReference>
<proteinExistence type="predicted"/>
<evidence type="ECO:0000313" key="3">
    <source>
        <dbReference type="Proteomes" id="UP000186817"/>
    </source>
</evidence>
<name>A0A1Q9C7B8_SYMMI</name>
<evidence type="ECO:0000313" key="2">
    <source>
        <dbReference type="EMBL" id="OLP78816.1"/>
    </source>
</evidence>
<protein>
    <submittedName>
        <fullName evidence="2">Uncharacterized protein</fullName>
    </submittedName>
</protein>
<dbReference type="AlphaFoldDB" id="A0A1Q9C7B8"/>
<reference evidence="2 3" key="1">
    <citation type="submission" date="2016-02" db="EMBL/GenBank/DDBJ databases">
        <title>Genome analysis of coral dinoflagellate symbionts highlights evolutionary adaptations to a symbiotic lifestyle.</title>
        <authorList>
            <person name="Aranda M."/>
            <person name="Li Y."/>
            <person name="Liew Y.J."/>
            <person name="Baumgarten S."/>
            <person name="Simakov O."/>
            <person name="Wilson M."/>
            <person name="Piel J."/>
            <person name="Ashoor H."/>
            <person name="Bougouffa S."/>
            <person name="Bajic V.B."/>
            <person name="Ryu T."/>
            <person name="Ravasi T."/>
            <person name="Bayer T."/>
            <person name="Micklem G."/>
            <person name="Kim H."/>
            <person name="Bhak J."/>
            <person name="Lajeunesse T.C."/>
            <person name="Voolstra C.R."/>
        </authorList>
    </citation>
    <scope>NUCLEOTIDE SEQUENCE [LARGE SCALE GENOMIC DNA]</scope>
    <source>
        <strain evidence="2 3">CCMP2467</strain>
    </source>
</reference>
<keyword evidence="3" id="KW-1185">Reference proteome</keyword>
<feature type="compositionally biased region" description="Basic and acidic residues" evidence="1">
    <location>
        <begin position="105"/>
        <end position="117"/>
    </location>
</feature>
<evidence type="ECO:0000256" key="1">
    <source>
        <dbReference type="SAM" id="MobiDB-lite"/>
    </source>
</evidence>
<dbReference type="Proteomes" id="UP000186817">
    <property type="component" value="Unassembled WGS sequence"/>
</dbReference>
<accession>A0A1Q9C7B8</accession>
<feature type="region of interest" description="Disordered" evidence="1">
    <location>
        <begin position="89"/>
        <end position="120"/>
    </location>
</feature>
<comment type="caution">
    <text evidence="2">The sequence shown here is derived from an EMBL/GenBank/DDBJ whole genome shotgun (WGS) entry which is preliminary data.</text>
</comment>
<sequence>MRMLRARSPHLPGGAARRPWREGAALLAPLLGSPEHSSCALLSPSQERQRTVICLSATFFRLVGTLLERKVQDSVRSGWTVARYEDAHKGAKNPSSLDTPLTAARARDVRADDRRDSTALSQEGACRADIDVFHSLFPLNYPLTAPFAIHPRSYTAQAERTLTLIAL</sequence>